<accession>A0A1M4WKI9</accession>
<evidence type="ECO:0000259" key="3">
    <source>
        <dbReference type="Pfam" id="PF14257"/>
    </source>
</evidence>
<gene>
    <name evidence="4" type="ORF">SAMN05444392_103263</name>
</gene>
<dbReference type="Proteomes" id="UP000184476">
    <property type="component" value="Unassembled WGS sequence"/>
</dbReference>
<organism evidence="4 5">
    <name type="scientific">Seinonella peptonophila</name>
    <dbReference type="NCBI Taxonomy" id="112248"/>
    <lineage>
        <taxon>Bacteria</taxon>
        <taxon>Bacillati</taxon>
        <taxon>Bacillota</taxon>
        <taxon>Bacilli</taxon>
        <taxon>Bacillales</taxon>
        <taxon>Thermoactinomycetaceae</taxon>
        <taxon>Seinonella</taxon>
    </lineage>
</organism>
<dbReference type="EMBL" id="FQVL01000003">
    <property type="protein sequence ID" value="SHE81748.1"/>
    <property type="molecule type" value="Genomic_DNA"/>
</dbReference>
<dbReference type="AlphaFoldDB" id="A0A1M4WKI9"/>
<feature type="compositionally biased region" description="Polar residues" evidence="1">
    <location>
        <begin position="55"/>
        <end position="64"/>
    </location>
</feature>
<keyword evidence="5" id="KW-1185">Reference proteome</keyword>
<evidence type="ECO:0000313" key="4">
    <source>
        <dbReference type="EMBL" id="SHE81748.1"/>
    </source>
</evidence>
<dbReference type="Pfam" id="PF14257">
    <property type="entry name" value="DUF4349"/>
    <property type="match status" value="1"/>
</dbReference>
<sequence>MHQRKGGLPISYYKRLFIYLFAASLLLLTACSSDEEKSAIPMSYPSQGGGMEMATSKSLQQTPKPNKKVDLSKATPQDRKITYTASLKMKVQDYRSTKAKMESLVTKAQGYLVNSNEHKSEDQFEGNLTFRVPQNEFKSVLNELQSLGKESPEIDINGQDITEEMVDLEARLKAKKATETRLLALLNQANDSRATLEISQQLDEVQGSIEELQGRINYLNHRVDYSELNIQLTQPFSSSKDPDQSPLFQRVITAFFDSIDTLIFAGKNILVFLARLLPVIVILLVVGYCVFWFARWRKKRKV</sequence>
<dbReference type="OrthoDB" id="5381491at2"/>
<feature type="domain" description="DUF4349" evidence="3">
    <location>
        <begin position="79"/>
        <end position="292"/>
    </location>
</feature>
<protein>
    <recommendedName>
        <fullName evidence="3">DUF4349 domain-containing protein</fullName>
    </recommendedName>
</protein>
<keyword evidence="2" id="KW-1133">Transmembrane helix</keyword>
<feature type="region of interest" description="Disordered" evidence="1">
    <location>
        <begin position="46"/>
        <end position="75"/>
    </location>
</feature>
<dbReference type="PROSITE" id="PS51257">
    <property type="entry name" value="PROKAR_LIPOPROTEIN"/>
    <property type="match status" value="1"/>
</dbReference>
<keyword evidence="2" id="KW-0472">Membrane</keyword>
<evidence type="ECO:0000256" key="2">
    <source>
        <dbReference type="SAM" id="Phobius"/>
    </source>
</evidence>
<keyword evidence="2" id="KW-0812">Transmembrane</keyword>
<dbReference type="RefSeq" id="WP_073154343.1">
    <property type="nucleotide sequence ID" value="NZ_FQVL01000003.1"/>
</dbReference>
<name>A0A1M4WKI9_9BACL</name>
<reference evidence="4 5" key="1">
    <citation type="submission" date="2016-11" db="EMBL/GenBank/DDBJ databases">
        <authorList>
            <person name="Jaros S."/>
            <person name="Januszkiewicz K."/>
            <person name="Wedrychowicz H."/>
        </authorList>
    </citation>
    <scope>NUCLEOTIDE SEQUENCE [LARGE SCALE GENOMIC DNA]</scope>
    <source>
        <strain evidence="4 5">DSM 44666</strain>
    </source>
</reference>
<dbReference type="InterPro" id="IPR025645">
    <property type="entry name" value="DUF4349"/>
</dbReference>
<evidence type="ECO:0000313" key="5">
    <source>
        <dbReference type="Proteomes" id="UP000184476"/>
    </source>
</evidence>
<feature type="transmembrane region" description="Helical" evidence="2">
    <location>
        <begin position="269"/>
        <end position="294"/>
    </location>
</feature>
<proteinExistence type="predicted"/>
<dbReference type="STRING" id="112248.SAMN05444392_103263"/>
<evidence type="ECO:0000256" key="1">
    <source>
        <dbReference type="SAM" id="MobiDB-lite"/>
    </source>
</evidence>